<dbReference type="Gene3D" id="1.25.40.10">
    <property type="entry name" value="Tetratricopeptide repeat domain"/>
    <property type="match status" value="1"/>
</dbReference>
<dbReference type="RefSeq" id="WP_214159978.1">
    <property type="nucleotide sequence ID" value="NZ_JAHBAY010000017.1"/>
</dbReference>
<gene>
    <name evidence="1" type="ORF">KIH74_31110</name>
</gene>
<dbReference type="Proteomes" id="UP001197247">
    <property type="component" value="Unassembled WGS sequence"/>
</dbReference>
<evidence type="ECO:0008006" key="3">
    <source>
        <dbReference type="Google" id="ProtNLM"/>
    </source>
</evidence>
<reference evidence="1 2" key="1">
    <citation type="submission" date="2021-05" db="EMBL/GenBank/DDBJ databases">
        <title>Kineosporia and Streptomyces sp. nov. two new marine actinobacteria isolated from Coral.</title>
        <authorList>
            <person name="Buangrab K."/>
            <person name="Sutthacheep M."/>
            <person name="Yeemin T."/>
            <person name="Harunari E."/>
            <person name="Igarashi Y."/>
            <person name="Kanchanasin P."/>
            <person name="Tanasupawat S."/>
            <person name="Phongsopitanun W."/>
        </authorList>
    </citation>
    <scope>NUCLEOTIDE SEQUENCE [LARGE SCALE GENOMIC DNA]</scope>
    <source>
        <strain evidence="1 2">J2-2</strain>
    </source>
</reference>
<evidence type="ECO:0000313" key="1">
    <source>
        <dbReference type="EMBL" id="MBT0773437.1"/>
    </source>
</evidence>
<accession>A0ABS5TRK5</accession>
<protein>
    <recommendedName>
        <fullName evidence="3">Tetratricopeptide repeat protein</fullName>
    </recommendedName>
</protein>
<organism evidence="1 2">
    <name type="scientific">Kineosporia corallincola</name>
    <dbReference type="NCBI Taxonomy" id="2835133"/>
    <lineage>
        <taxon>Bacteria</taxon>
        <taxon>Bacillati</taxon>
        <taxon>Actinomycetota</taxon>
        <taxon>Actinomycetes</taxon>
        <taxon>Kineosporiales</taxon>
        <taxon>Kineosporiaceae</taxon>
        <taxon>Kineosporia</taxon>
    </lineage>
</organism>
<dbReference type="SUPFAM" id="SSF48452">
    <property type="entry name" value="TPR-like"/>
    <property type="match status" value="1"/>
</dbReference>
<sequence length="676" mass="71349">MQNDFGAPVEPELAWSAPDRGIVLCPGDHAGPCSGGEGRAVGLSIPPPAEGFAHLGGLAPVLAVVVRRAEDRAPGLLARHEPISGRLIRAATDTNGAGNGFVPVSEVAALGTTRRISRESHASALWIDRAARFLAEALPAVCDPAEGAGRGAHVVPELELEAFERWDRLSVRILYRAVLTAQLRGTPLRVRARLEKGPTAFLAALAERPGAGWCSPRNTVPRLISMTDDEAAQGSAPGGTHDEIVRAVGEALALQNFERAGLLTAARLRHATDPDERADLIRLGAIGSAQTGSVEKALEEMRLALTVVRRPALRAHLNYLCGLLLTKRSGEQDAGRPFYERGLEITSSREPSDETMTVEEGWLLNGLALLATMRARRAGEGTPEREQLLGEAFRHEFAAFRLVRELPGDSAFYLRHNLSHNLAFLLQIAGRHRQAEEVLRAASAAMLGTGRADFRLLHHYAIGILQLRREAYPEAMATFAGAARTAGGLEDPFYLERTLAAAGYTALRAGDAERAAGFYRLGARTARRIADETASRQHVAGLLWALTLTGTPWDEHEQEAADRWYPGAARAHREGAGPGALRDALTLAGAQVVPPSAKLPSYLPGVDLEGTPGRDLNRFLTGLPAGESPADLVAGAAGSFRASGLSGPSGATGAMGAVGATGATGSTGAVGAGRAV</sequence>
<dbReference type="InterPro" id="IPR011990">
    <property type="entry name" value="TPR-like_helical_dom_sf"/>
</dbReference>
<keyword evidence="2" id="KW-1185">Reference proteome</keyword>
<dbReference type="EMBL" id="JAHBAY010000017">
    <property type="protein sequence ID" value="MBT0773437.1"/>
    <property type="molecule type" value="Genomic_DNA"/>
</dbReference>
<proteinExistence type="predicted"/>
<comment type="caution">
    <text evidence="1">The sequence shown here is derived from an EMBL/GenBank/DDBJ whole genome shotgun (WGS) entry which is preliminary data.</text>
</comment>
<evidence type="ECO:0000313" key="2">
    <source>
        <dbReference type="Proteomes" id="UP001197247"/>
    </source>
</evidence>
<name>A0ABS5TRK5_9ACTN</name>